<comment type="cofactor">
    <cofactor evidence="1">
        <name>Mn(2+)</name>
        <dbReference type="ChEBI" id="CHEBI:29035"/>
    </cofactor>
</comment>
<dbReference type="Gene3D" id="3.90.600.10">
    <property type="entry name" value="Phosphoribosylglycinamide synthetase, C-terminal domain"/>
    <property type="match status" value="1"/>
</dbReference>
<dbReference type="Gene3D" id="3.30.470.20">
    <property type="entry name" value="ATP-grasp fold, B domain"/>
    <property type="match status" value="1"/>
</dbReference>
<dbReference type="UniPathway" id="UPA00074">
    <property type="reaction ID" value="UER00125"/>
</dbReference>
<feature type="domain" description="ATP-grasp" evidence="14">
    <location>
        <begin position="108"/>
        <end position="317"/>
    </location>
</feature>
<comment type="cofactor">
    <cofactor evidence="2">
        <name>Mg(2+)</name>
        <dbReference type="ChEBI" id="CHEBI:18420"/>
    </cofactor>
</comment>
<dbReference type="InterPro" id="IPR037123">
    <property type="entry name" value="PRibGlycinamide_synth_C_sf"/>
</dbReference>
<evidence type="ECO:0000313" key="16">
    <source>
        <dbReference type="Proteomes" id="UP000716004"/>
    </source>
</evidence>
<dbReference type="PROSITE" id="PS50975">
    <property type="entry name" value="ATP_GRASP"/>
    <property type="match status" value="1"/>
</dbReference>
<dbReference type="InterPro" id="IPR020560">
    <property type="entry name" value="PRibGlycinamide_synth_C-dom"/>
</dbReference>
<dbReference type="HAMAP" id="MF_00138">
    <property type="entry name" value="GARS"/>
    <property type="match status" value="1"/>
</dbReference>
<gene>
    <name evidence="12 15" type="primary">purD</name>
    <name evidence="15" type="ORF">J9259_05780</name>
</gene>
<dbReference type="PANTHER" id="PTHR43472">
    <property type="entry name" value="PHOSPHORIBOSYLAMINE--GLYCINE LIGASE"/>
    <property type="match status" value="1"/>
</dbReference>
<evidence type="ECO:0000256" key="13">
    <source>
        <dbReference type="PROSITE-ProRule" id="PRU00409"/>
    </source>
</evidence>
<keyword evidence="7 12" id="KW-0658">Purine biosynthesis</keyword>
<evidence type="ECO:0000256" key="3">
    <source>
        <dbReference type="ARBA" id="ARBA00005174"/>
    </source>
</evidence>
<dbReference type="NCBIfam" id="TIGR00877">
    <property type="entry name" value="purD"/>
    <property type="match status" value="1"/>
</dbReference>
<comment type="pathway">
    <text evidence="3 12">Purine metabolism; IMP biosynthesis via de novo pathway; N(1)-(5-phospho-D-ribosyl)glycinamide from 5-phospho-alpha-D-ribose 1-diphosphate: step 2/2.</text>
</comment>
<dbReference type="InterPro" id="IPR020562">
    <property type="entry name" value="PRibGlycinamide_synth_N"/>
</dbReference>
<keyword evidence="8 13" id="KW-0067">ATP-binding</keyword>
<dbReference type="InterPro" id="IPR000115">
    <property type="entry name" value="PRibGlycinamide_synth"/>
</dbReference>
<dbReference type="Gene3D" id="3.30.1490.20">
    <property type="entry name" value="ATP-grasp fold, A domain"/>
    <property type="match status" value="1"/>
</dbReference>
<comment type="catalytic activity">
    <reaction evidence="12">
        <text>5-phospho-beta-D-ribosylamine + glycine + ATP = N(1)-(5-phospho-beta-D-ribosyl)glycinamide + ADP + phosphate + H(+)</text>
        <dbReference type="Rhea" id="RHEA:17453"/>
        <dbReference type="ChEBI" id="CHEBI:15378"/>
        <dbReference type="ChEBI" id="CHEBI:30616"/>
        <dbReference type="ChEBI" id="CHEBI:43474"/>
        <dbReference type="ChEBI" id="CHEBI:57305"/>
        <dbReference type="ChEBI" id="CHEBI:58681"/>
        <dbReference type="ChEBI" id="CHEBI:143788"/>
        <dbReference type="ChEBI" id="CHEBI:456216"/>
        <dbReference type="EC" id="6.3.4.13"/>
    </reaction>
</comment>
<dbReference type="Pfam" id="PF02844">
    <property type="entry name" value="GARS_N"/>
    <property type="match status" value="1"/>
</dbReference>
<dbReference type="Pfam" id="PF01071">
    <property type="entry name" value="GARS_A"/>
    <property type="match status" value="1"/>
</dbReference>
<dbReference type="Gene3D" id="3.40.50.20">
    <property type="match status" value="1"/>
</dbReference>
<evidence type="ECO:0000256" key="2">
    <source>
        <dbReference type="ARBA" id="ARBA00001946"/>
    </source>
</evidence>
<evidence type="ECO:0000259" key="14">
    <source>
        <dbReference type="PROSITE" id="PS50975"/>
    </source>
</evidence>
<dbReference type="GO" id="GO:0005524">
    <property type="term" value="F:ATP binding"/>
    <property type="evidence" value="ECO:0007669"/>
    <property type="project" value="UniProtKB-UniRule"/>
</dbReference>
<evidence type="ECO:0000256" key="9">
    <source>
        <dbReference type="ARBA" id="ARBA00038345"/>
    </source>
</evidence>
<dbReference type="InterPro" id="IPR013815">
    <property type="entry name" value="ATP_grasp_subdomain_1"/>
</dbReference>
<name>A0A8J8CEC9_9ARCH</name>
<dbReference type="SUPFAM" id="SSF52440">
    <property type="entry name" value="PreATP-grasp domain"/>
    <property type="match status" value="1"/>
</dbReference>
<dbReference type="PANTHER" id="PTHR43472:SF1">
    <property type="entry name" value="PHOSPHORIBOSYLAMINE--GLYCINE LIGASE, CHLOROPLASTIC"/>
    <property type="match status" value="1"/>
</dbReference>
<evidence type="ECO:0000256" key="8">
    <source>
        <dbReference type="ARBA" id="ARBA00022840"/>
    </source>
</evidence>
<comment type="similarity">
    <text evidence="9 12">Belongs to the GARS family.</text>
</comment>
<dbReference type="InterPro" id="IPR011761">
    <property type="entry name" value="ATP-grasp"/>
</dbReference>
<dbReference type="EMBL" id="JAGVSJ010000012">
    <property type="protein sequence ID" value="MBX8632010.1"/>
    <property type="molecule type" value="Genomic_DNA"/>
</dbReference>
<dbReference type="AlphaFoldDB" id="A0A8J8CEC9"/>
<dbReference type="GO" id="GO:0046872">
    <property type="term" value="F:metal ion binding"/>
    <property type="evidence" value="ECO:0007669"/>
    <property type="project" value="InterPro"/>
</dbReference>
<dbReference type="GO" id="GO:0006189">
    <property type="term" value="P:'de novo' IMP biosynthetic process"/>
    <property type="evidence" value="ECO:0007669"/>
    <property type="project" value="UniProtKB-UniRule"/>
</dbReference>
<dbReference type="Proteomes" id="UP000716004">
    <property type="component" value="Unassembled WGS sequence"/>
</dbReference>
<protein>
    <recommendedName>
        <fullName evidence="4 12">Phosphoribosylamine--glycine ligase</fullName>
        <ecNumber evidence="4 12">6.3.4.13</ecNumber>
    </recommendedName>
    <alternativeName>
        <fullName evidence="12">GARS</fullName>
    </alternativeName>
    <alternativeName>
        <fullName evidence="10 12">Glycinamide ribonucleotide synthetase</fullName>
    </alternativeName>
    <alternativeName>
        <fullName evidence="11 12">Phosphoribosylglycinamide synthetase</fullName>
    </alternativeName>
</protein>
<keyword evidence="5 12" id="KW-0436">Ligase</keyword>
<evidence type="ECO:0000256" key="5">
    <source>
        <dbReference type="ARBA" id="ARBA00022598"/>
    </source>
</evidence>
<evidence type="ECO:0000256" key="4">
    <source>
        <dbReference type="ARBA" id="ARBA00013255"/>
    </source>
</evidence>
<dbReference type="SMART" id="SM01209">
    <property type="entry name" value="GARS_A"/>
    <property type="match status" value="1"/>
</dbReference>
<dbReference type="SMART" id="SM01210">
    <property type="entry name" value="GARS_C"/>
    <property type="match status" value="1"/>
</dbReference>
<keyword evidence="6 13" id="KW-0547">Nucleotide-binding</keyword>
<evidence type="ECO:0000256" key="10">
    <source>
        <dbReference type="ARBA" id="ARBA00042242"/>
    </source>
</evidence>
<proteinExistence type="inferred from homology"/>
<dbReference type="GO" id="GO:0004637">
    <property type="term" value="F:phosphoribosylamine-glycine ligase activity"/>
    <property type="evidence" value="ECO:0007669"/>
    <property type="project" value="UniProtKB-UniRule"/>
</dbReference>
<dbReference type="EC" id="6.3.4.13" evidence="4 12"/>
<organism evidence="15 16">
    <name type="scientific">Candidatus Sysuiplasma superficiale</name>
    <dbReference type="NCBI Taxonomy" id="2823368"/>
    <lineage>
        <taxon>Archaea</taxon>
        <taxon>Methanobacteriati</taxon>
        <taxon>Thermoplasmatota</taxon>
        <taxon>Thermoplasmata</taxon>
        <taxon>Candidatus Sysuiplasmatales</taxon>
        <taxon>Candidatus Sysuiplasmataceae</taxon>
        <taxon>Candidatus Sysuiplasma</taxon>
    </lineage>
</organism>
<accession>A0A8J8CEC9</accession>
<dbReference type="SUPFAM" id="SSF51246">
    <property type="entry name" value="Rudiment single hybrid motif"/>
    <property type="match status" value="1"/>
</dbReference>
<dbReference type="InterPro" id="IPR016185">
    <property type="entry name" value="PreATP-grasp_dom_sf"/>
</dbReference>
<evidence type="ECO:0000256" key="1">
    <source>
        <dbReference type="ARBA" id="ARBA00001936"/>
    </source>
</evidence>
<dbReference type="InterPro" id="IPR020561">
    <property type="entry name" value="PRibGlycinamid_synth_ATP-grasp"/>
</dbReference>
<reference evidence="15" key="1">
    <citation type="submission" date="2021-04" db="EMBL/GenBank/DDBJ databases">
        <title>Genomic insights into ecological role and evolution of a novel Thermoplasmata order Candidatus Sysuiplasmatales.</title>
        <authorList>
            <person name="Yuan Y."/>
        </authorList>
    </citation>
    <scope>NUCLEOTIDE SEQUENCE</scope>
    <source>
        <strain evidence="15">YP2-bin.285</strain>
    </source>
</reference>
<comment type="caution">
    <text evidence="15">The sequence shown here is derived from an EMBL/GenBank/DDBJ whole genome shotgun (WGS) entry which is preliminary data.</text>
</comment>
<dbReference type="GO" id="GO:0009113">
    <property type="term" value="P:purine nucleobase biosynthetic process"/>
    <property type="evidence" value="ECO:0007669"/>
    <property type="project" value="InterPro"/>
</dbReference>
<dbReference type="SUPFAM" id="SSF56059">
    <property type="entry name" value="Glutathione synthetase ATP-binding domain-like"/>
    <property type="match status" value="1"/>
</dbReference>
<evidence type="ECO:0000256" key="6">
    <source>
        <dbReference type="ARBA" id="ARBA00022741"/>
    </source>
</evidence>
<sequence>MRIVVVGGGCREHILTERLCREGNTVYSVMRNRNPGIERLSSDFSIREETDVDGTVSFAEGKGIELAVIGPETPLEAGLADAFTSSGIPCFGPSRDAAEIEFSKAFTRRLMESYGIPGNPIYAVFDSFDDAAGFLDGCSSDIVVKPSGLTGGKGVKIVGEQLSDISEAKVYVRELLERKKGSVVLEERLSGEEFSLQAITDGKEMLPLPLAQDHKRAFEGDRGPNTGGMGSYSMSDGLLPFLEESDRERAIYIMQRVLQALRKENREFRGVLYGGFMLTRDGVRLLEFNARFADPESLNVISVMKGSLTETLLSSATGHLKRELSFERMATVCRYFVPVGYGEKPITGTEITIDERCIGEKGATLYFGSVNASEGKILTTSSRSFALLAKAEEPWEAAAILEKSSVCVGGQIYSRRDIGSREEIERRRQNGIRLHMAPDLG</sequence>
<evidence type="ECO:0000256" key="7">
    <source>
        <dbReference type="ARBA" id="ARBA00022755"/>
    </source>
</evidence>
<evidence type="ECO:0000256" key="12">
    <source>
        <dbReference type="HAMAP-Rule" id="MF_00138"/>
    </source>
</evidence>
<evidence type="ECO:0000256" key="11">
    <source>
        <dbReference type="ARBA" id="ARBA00042864"/>
    </source>
</evidence>
<dbReference type="InterPro" id="IPR011054">
    <property type="entry name" value="Rudment_hybrid_motif"/>
</dbReference>
<evidence type="ECO:0000313" key="15">
    <source>
        <dbReference type="EMBL" id="MBX8632010.1"/>
    </source>
</evidence>